<feature type="chain" id="PRO_5036043249" description="Secreted protein" evidence="1">
    <location>
        <begin position="24"/>
        <end position="75"/>
    </location>
</feature>
<name>A0A2K2CQP8_BRADI</name>
<dbReference type="Gramene" id="PNT64323">
    <property type="protein sequence ID" value="PNT64323"/>
    <property type="gene ID" value="BRADI_4g27454v3"/>
</dbReference>
<feature type="signal peptide" evidence="1">
    <location>
        <begin position="1"/>
        <end position="23"/>
    </location>
</feature>
<evidence type="ECO:0000256" key="1">
    <source>
        <dbReference type="SAM" id="SignalP"/>
    </source>
</evidence>
<gene>
    <name evidence="2" type="ORF">BRADI_4g27454v3</name>
</gene>
<evidence type="ECO:0008006" key="5">
    <source>
        <dbReference type="Google" id="ProtNLM"/>
    </source>
</evidence>
<reference evidence="2" key="2">
    <citation type="submission" date="2017-06" db="EMBL/GenBank/DDBJ databases">
        <title>WGS assembly of Brachypodium distachyon.</title>
        <authorList>
            <consortium name="The International Brachypodium Initiative"/>
            <person name="Lucas S."/>
            <person name="Harmon-Smith M."/>
            <person name="Lail K."/>
            <person name="Tice H."/>
            <person name="Grimwood J."/>
            <person name="Bruce D."/>
            <person name="Barry K."/>
            <person name="Shu S."/>
            <person name="Lindquist E."/>
            <person name="Wang M."/>
            <person name="Pitluck S."/>
            <person name="Vogel J.P."/>
            <person name="Garvin D.F."/>
            <person name="Mockler T.C."/>
            <person name="Schmutz J."/>
            <person name="Rokhsar D."/>
            <person name="Bevan M.W."/>
        </authorList>
    </citation>
    <scope>NUCLEOTIDE SEQUENCE</scope>
    <source>
        <strain evidence="2">Bd21</strain>
    </source>
</reference>
<reference evidence="3" key="3">
    <citation type="submission" date="2018-08" db="UniProtKB">
        <authorList>
            <consortium name="EnsemblPlants"/>
        </authorList>
    </citation>
    <scope>IDENTIFICATION</scope>
    <source>
        <strain evidence="3">cv. Bd21</strain>
    </source>
</reference>
<dbReference type="InParanoid" id="A0A2K2CQP8"/>
<sequence length="75" mass="8547">MSLLCLCMVYCPCAPLCLISTAAMPFSCCFLLVHRSSSFCTCAGDRSRVILQWNLCIECCDTWRFCMLDLELFML</sequence>
<dbReference type="EnsemblPlants" id="PNT64323">
    <property type="protein sequence ID" value="PNT64323"/>
    <property type="gene ID" value="BRADI_4g27454v3"/>
</dbReference>
<evidence type="ECO:0000313" key="2">
    <source>
        <dbReference type="EMBL" id="PNT64323.1"/>
    </source>
</evidence>
<organism evidence="2">
    <name type="scientific">Brachypodium distachyon</name>
    <name type="common">Purple false brome</name>
    <name type="synonym">Trachynia distachya</name>
    <dbReference type="NCBI Taxonomy" id="15368"/>
    <lineage>
        <taxon>Eukaryota</taxon>
        <taxon>Viridiplantae</taxon>
        <taxon>Streptophyta</taxon>
        <taxon>Embryophyta</taxon>
        <taxon>Tracheophyta</taxon>
        <taxon>Spermatophyta</taxon>
        <taxon>Magnoliopsida</taxon>
        <taxon>Liliopsida</taxon>
        <taxon>Poales</taxon>
        <taxon>Poaceae</taxon>
        <taxon>BOP clade</taxon>
        <taxon>Pooideae</taxon>
        <taxon>Stipodae</taxon>
        <taxon>Brachypodieae</taxon>
        <taxon>Brachypodium</taxon>
    </lineage>
</organism>
<accession>A0A2K2CQP8</accession>
<evidence type="ECO:0000313" key="3">
    <source>
        <dbReference type="EnsemblPlants" id="PNT64323"/>
    </source>
</evidence>
<dbReference type="AlphaFoldDB" id="A0A2K2CQP8"/>
<proteinExistence type="predicted"/>
<protein>
    <recommendedName>
        <fullName evidence="5">Secreted protein</fullName>
    </recommendedName>
</protein>
<keyword evidence="1" id="KW-0732">Signal</keyword>
<dbReference type="EMBL" id="CM000883">
    <property type="protein sequence ID" value="PNT64323.1"/>
    <property type="molecule type" value="Genomic_DNA"/>
</dbReference>
<reference evidence="2 3" key="1">
    <citation type="journal article" date="2010" name="Nature">
        <title>Genome sequencing and analysis of the model grass Brachypodium distachyon.</title>
        <authorList>
            <consortium name="International Brachypodium Initiative"/>
        </authorList>
    </citation>
    <scope>NUCLEOTIDE SEQUENCE [LARGE SCALE GENOMIC DNA]</scope>
    <source>
        <strain evidence="2 3">Bd21</strain>
    </source>
</reference>
<keyword evidence="4" id="KW-1185">Reference proteome</keyword>
<dbReference type="Proteomes" id="UP000008810">
    <property type="component" value="Chromosome 4"/>
</dbReference>
<evidence type="ECO:0000313" key="4">
    <source>
        <dbReference type="Proteomes" id="UP000008810"/>
    </source>
</evidence>